<dbReference type="InterPro" id="IPR026591">
    <property type="entry name" value="Sirtuin_cat_small_dom_sf"/>
</dbReference>
<dbReference type="Proteomes" id="UP000203990">
    <property type="component" value="Segment"/>
</dbReference>
<dbReference type="GO" id="GO:0070403">
    <property type="term" value="F:NAD+ binding"/>
    <property type="evidence" value="ECO:0007669"/>
    <property type="project" value="InterPro"/>
</dbReference>
<evidence type="ECO:0000256" key="1">
    <source>
        <dbReference type="ARBA" id="ARBA00022679"/>
    </source>
</evidence>
<dbReference type="Pfam" id="PF02146">
    <property type="entry name" value="SIR2"/>
    <property type="match status" value="1"/>
</dbReference>
<keyword evidence="1" id="KW-0808">Transferase</keyword>
<dbReference type="SUPFAM" id="SSF52467">
    <property type="entry name" value="DHS-like NAD/FAD-binding domain"/>
    <property type="match status" value="1"/>
</dbReference>
<evidence type="ECO:0000256" key="2">
    <source>
        <dbReference type="ARBA" id="ARBA00023027"/>
    </source>
</evidence>
<dbReference type="GeneID" id="26523073"/>
<protein>
    <submittedName>
        <fullName evidence="4">Putative Sir2-like protein</fullName>
    </submittedName>
</protein>
<reference evidence="4 5" key="1">
    <citation type="submission" date="2015-10" db="EMBL/GenBank/DDBJ databases">
        <title>Complete genome sequence of Klebsiella pneumoniae bacteriophage vB_KpnM_KB57.</title>
        <authorList>
            <person name="Volozhantsev N.V."/>
            <person name="Popova A.V."/>
            <person name="Krasilnikova V.M."/>
            <person name="Bogun A.G."/>
        </authorList>
    </citation>
    <scope>NUCLEOTIDE SEQUENCE [LARGE SCALE GENOMIC DNA]</scope>
</reference>
<feature type="domain" description="Deacetylase sirtuin-type" evidence="3">
    <location>
        <begin position="1"/>
        <end position="250"/>
    </location>
</feature>
<dbReference type="GO" id="GO:0017136">
    <property type="term" value="F:histone deacetylase activity, NAD-dependent"/>
    <property type="evidence" value="ECO:0007669"/>
    <property type="project" value="TreeGrafter"/>
</dbReference>
<dbReference type="EMBL" id="KT934943">
    <property type="protein sequence ID" value="ALM02494.1"/>
    <property type="molecule type" value="Genomic_DNA"/>
</dbReference>
<dbReference type="Gene3D" id="3.30.1600.10">
    <property type="entry name" value="SIR2/SIRT2 'Small Domain"/>
    <property type="match status" value="1"/>
</dbReference>
<gene>
    <name evidence="4" type="ORF">KB57_107</name>
</gene>
<sequence>MRRLIVISGAGFSAESGVRTFRTDTESGKALWDEYDLEEVCNIHAFRGNFYHKTHMFYNKRRAELPTVHPNAAHLRVAEWYRRYPGQVVNMTTNVDDLLERAGVPKEDTLYIHGYLKEIRYKLHEDSEEQLVDIGYDEVDPDQFHWCKPNVVFFGENAPAYGPMNDTLESLTNQDLVIVVGCSNTVINFNWELFPAVMRGTKVVVVNPAIRYDEQMMYENAGVLVYRTGAVDAFNNPGLIKIVENHLEGKTPLQSKEK</sequence>
<dbReference type="InterPro" id="IPR029035">
    <property type="entry name" value="DHS-like_NAD/FAD-binding_dom"/>
</dbReference>
<dbReference type="InterPro" id="IPR026590">
    <property type="entry name" value="Ssirtuin_cat_dom"/>
</dbReference>
<evidence type="ECO:0000259" key="3">
    <source>
        <dbReference type="PROSITE" id="PS50305"/>
    </source>
</evidence>
<dbReference type="InterPro" id="IPR050134">
    <property type="entry name" value="NAD-dep_sirtuin_deacylases"/>
</dbReference>
<evidence type="ECO:0000313" key="5">
    <source>
        <dbReference type="Proteomes" id="UP000203990"/>
    </source>
</evidence>
<organism evidence="4 5">
    <name type="scientific">Klebsiella phage vB_KpnM_KB57</name>
    <dbReference type="NCBI Taxonomy" id="1719140"/>
    <lineage>
        <taxon>Viruses</taxon>
        <taxon>Duplodnaviria</taxon>
        <taxon>Heunggongvirae</taxon>
        <taxon>Uroviricota</taxon>
        <taxon>Caudoviricetes</taxon>
        <taxon>Vequintavirinae</taxon>
        <taxon>Mydovirus</taxon>
        <taxon>Mydovirus KB57</taxon>
    </lineage>
</organism>
<name>A0A0S1S1L4_9CAUD</name>
<dbReference type="PANTHER" id="PTHR11085:SF4">
    <property type="entry name" value="NAD-DEPENDENT PROTEIN DEACYLASE"/>
    <property type="match status" value="1"/>
</dbReference>
<keyword evidence="2" id="KW-0520">NAD</keyword>
<dbReference type="PANTHER" id="PTHR11085">
    <property type="entry name" value="NAD-DEPENDENT PROTEIN DEACYLASE SIRTUIN-5, MITOCHONDRIAL-RELATED"/>
    <property type="match status" value="1"/>
</dbReference>
<proteinExistence type="predicted"/>
<dbReference type="Gene3D" id="3.40.50.1220">
    <property type="entry name" value="TPP-binding domain"/>
    <property type="match status" value="1"/>
</dbReference>
<accession>A0A0S1S1L4</accession>
<dbReference type="KEGG" id="vg:26523073"/>
<evidence type="ECO:0000313" key="4">
    <source>
        <dbReference type="EMBL" id="ALM02494.1"/>
    </source>
</evidence>
<dbReference type="PROSITE" id="PS50305">
    <property type="entry name" value="SIRTUIN"/>
    <property type="match status" value="1"/>
</dbReference>
<dbReference type="OrthoDB" id="9376at10239"/>
<dbReference type="InterPro" id="IPR003000">
    <property type="entry name" value="Sirtuin"/>
</dbReference>
<keyword evidence="5" id="KW-1185">Reference proteome</keyword>
<dbReference type="RefSeq" id="YP_009187720.1">
    <property type="nucleotide sequence ID" value="NC_028659.1"/>
</dbReference>